<dbReference type="Pfam" id="PF03123">
    <property type="entry name" value="CAT_RBD"/>
    <property type="match status" value="1"/>
</dbReference>
<dbReference type="SUPFAM" id="SSF50151">
    <property type="entry name" value="SacY-like RNA-binding domain"/>
    <property type="match status" value="1"/>
</dbReference>
<dbReference type="Proteomes" id="UP000092741">
    <property type="component" value="Chromosome 2"/>
</dbReference>
<reference evidence="3 4" key="1">
    <citation type="submission" date="2016-07" db="EMBL/GenBank/DDBJ databases">
        <title>Developing Vibrio natriegens as a novel, fast-growing host for biotechnology.</title>
        <authorList>
            <person name="Weinstock M.T."/>
            <person name="Hesek E.D."/>
            <person name="Wilson C.M."/>
            <person name="Gibson D.G."/>
        </authorList>
    </citation>
    <scope>NUCLEOTIDE SEQUENCE [LARGE SCALE GENOMIC DNA]</scope>
    <source>
        <strain evidence="3 4">ATCC 14048</strain>
    </source>
</reference>
<accession>A0AAN0Y5A1</accession>
<dbReference type="GO" id="GO:0006355">
    <property type="term" value="P:regulation of DNA-templated transcription"/>
    <property type="evidence" value="ECO:0007669"/>
    <property type="project" value="InterPro"/>
</dbReference>
<dbReference type="PANTHER" id="PTHR30185:SF15">
    <property type="entry name" value="CRYPTIC BETA-GLUCOSIDE BGL OPERON ANTITERMINATOR"/>
    <property type="match status" value="1"/>
</dbReference>
<keyword evidence="4" id="KW-1185">Reference proteome</keyword>
<dbReference type="PANTHER" id="PTHR30185">
    <property type="entry name" value="CRYPTIC BETA-GLUCOSIDE BGL OPERON ANTITERMINATOR"/>
    <property type="match status" value="1"/>
</dbReference>
<dbReference type="EMBL" id="CP016346">
    <property type="protein sequence ID" value="ANQ14066.1"/>
    <property type="molecule type" value="Genomic_DNA"/>
</dbReference>
<dbReference type="InterPro" id="IPR004341">
    <property type="entry name" value="CAT_RNA-bd_dom"/>
</dbReference>
<dbReference type="InterPro" id="IPR050661">
    <property type="entry name" value="BglG_antiterminators"/>
</dbReference>
<dbReference type="RefSeq" id="WP_020333853.1">
    <property type="nucleotide sequence ID" value="NZ_ATFJ01000012.1"/>
</dbReference>
<evidence type="ECO:0000259" key="2">
    <source>
        <dbReference type="PROSITE" id="PS51372"/>
    </source>
</evidence>
<gene>
    <name evidence="3" type="ORF">BA890_14955</name>
</gene>
<evidence type="ECO:0000313" key="3">
    <source>
        <dbReference type="EMBL" id="ANQ14066.1"/>
    </source>
</evidence>
<dbReference type="InterPro" id="IPR036650">
    <property type="entry name" value="CAT_RNA-bd_dom_sf"/>
</dbReference>
<protein>
    <submittedName>
        <fullName evidence="3">Beta-glucoside bgl operon antiterminator BglG family protein</fullName>
    </submittedName>
</protein>
<sequence length="279" mass="31833">MFTIIQVLNNNVVSAADEKGQELILTGKGLGFKALPGGEIDPSVAEKVFRLNQGDATSERLKVLMESLPLEVVEITEFICNEAEKSLNKKFGNGLFVSLSDHLDFAIKRSKDGLSIPNPFEWEIRSFYDQEFKFAEGIIQKILLNWGVLLERSEACSIALHIINADNSNLNDFKSLTKIVYQILNIVKYVFNVELDENSPNYHRFVTHLKFFAQRIGKKEVITNHDSLLSDLLIKELTKTHQCVDTISEFVRKTYDHPMSDSEKLYLVIHIDRVLNDVR</sequence>
<dbReference type="InterPro" id="IPR036634">
    <property type="entry name" value="PRD_sf"/>
</dbReference>
<name>A0AAN0Y5A1_VIBNA</name>
<dbReference type="AlphaFoldDB" id="A0AAN0Y5A1"/>
<dbReference type="SMART" id="SM01061">
    <property type="entry name" value="CAT_RBD"/>
    <property type="match status" value="1"/>
</dbReference>
<keyword evidence="1" id="KW-0677">Repeat</keyword>
<feature type="domain" description="PRD" evidence="2">
    <location>
        <begin position="67"/>
        <end position="170"/>
    </location>
</feature>
<dbReference type="GO" id="GO:0003723">
    <property type="term" value="F:RNA binding"/>
    <property type="evidence" value="ECO:0007669"/>
    <property type="project" value="InterPro"/>
</dbReference>
<dbReference type="GeneID" id="70915015"/>
<dbReference type="Gene3D" id="1.10.1790.10">
    <property type="entry name" value="PRD domain"/>
    <property type="match status" value="2"/>
</dbReference>
<evidence type="ECO:0000256" key="1">
    <source>
        <dbReference type="ARBA" id="ARBA00022737"/>
    </source>
</evidence>
<dbReference type="SUPFAM" id="SSF63520">
    <property type="entry name" value="PTS-regulatory domain, PRD"/>
    <property type="match status" value="2"/>
</dbReference>
<dbReference type="Gene3D" id="2.30.24.10">
    <property type="entry name" value="CAT RNA-binding domain"/>
    <property type="match status" value="1"/>
</dbReference>
<dbReference type="InterPro" id="IPR011608">
    <property type="entry name" value="PRD"/>
</dbReference>
<evidence type="ECO:0000313" key="4">
    <source>
        <dbReference type="Proteomes" id="UP000092741"/>
    </source>
</evidence>
<feature type="domain" description="PRD" evidence="2">
    <location>
        <begin position="171"/>
        <end position="279"/>
    </location>
</feature>
<proteinExistence type="predicted"/>
<dbReference type="KEGG" id="vna:PN96_19450"/>
<dbReference type="Pfam" id="PF00874">
    <property type="entry name" value="PRD"/>
    <property type="match status" value="2"/>
</dbReference>
<dbReference type="PROSITE" id="PS51372">
    <property type="entry name" value="PRD_2"/>
    <property type="match status" value="2"/>
</dbReference>
<organism evidence="3 4">
    <name type="scientific">Vibrio natriegens NBRC 15636 = ATCC 14048 = DSM 759</name>
    <dbReference type="NCBI Taxonomy" id="1219067"/>
    <lineage>
        <taxon>Bacteria</taxon>
        <taxon>Pseudomonadati</taxon>
        <taxon>Pseudomonadota</taxon>
        <taxon>Gammaproteobacteria</taxon>
        <taxon>Vibrionales</taxon>
        <taxon>Vibrionaceae</taxon>
        <taxon>Vibrio</taxon>
    </lineage>
</organism>